<reference evidence="1" key="2">
    <citation type="submission" date="2025-08" db="UniProtKB">
        <authorList>
            <consortium name="Ensembl"/>
        </authorList>
    </citation>
    <scope>IDENTIFICATION</scope>
    <source>
        <strain evidence="1">Boxer</strain>
    </source>
</reference>
<protein>
    <submittedName>
        <fullName evidence="1">Uncharacterized protein</fullName>
    </submittedName>
</protein>
<proteinExistence type="predicted"/>
<dbReference type="AlphaFoldDB" id="A0A8I3N677"/>
<evidence type="ECO:0000313" key="2">
    <source>
        <dbReference type="Proteomes" id="UP000805418"/>
    </source>
</evidence>
<name>A0A8I3N677_CANLF</name>
<evidence type="ECO:0000313" key="1">
    <source>
        <dbReference type="Ensembl" id="ENSCAFP00845011324.1"/>
    </source>
</evidence>
<organism evidence="1 2">
    <name type="scientific">Canis lupus familiaris</name>
    <name type="common">Dog</name>
    <name type="synonym">Canis familiaris</name>
    <dbReference type="NCBI Taxonomy" id="9615"/>
    <lineage>
        <taxon>Eukaryota</taxon>
        <taxon>Metazoa</taxon>
        <taxon>Chordata</taxon>
        <taxon>Craniata</taxon>
        <taxon>Vertebrata</taxon>
        <taxon>Euteleostomi</taxon>
        <taxon>Mammalia</taxon>
        <taxon>Eutheria</taxon>
        <taxon>Laurasiatheria</taxon>
        <taxon>Carnivora</taxon>
        <taxon>Caniformia</taxon>
        <taxon>Canidae</taxon>
        <taxon>Canis</taxon>
    </lineage>
</organism>
<dbReference type="Proteomes" id="UP000805418">
    <property type="component" value="Chromosome 15"/>
</dbReference>
<reference evidence="1" key="3">
    <citation type="submission" date="2025-09" db="UniProtKB">
        <authorList>
            <consortium name="Ensembl"/>
        </authorList>
    </citation>
    <scope>IDENTIFICATION</scope>
    <source>
        <strain evidence="1">Boxer</strain>
    </source>
</reference>
<accession>A0A8I3N677</accession>
<dbReference type="Ensembl" id="ENSCAFT00845014616.1">
    <property type="protein sequence ID" value="ENSCAFP00845011324.1"/>
    <property type="gene ID" value="ENSCAFG00845008317.1"/>
</dbReference>
<keyword evidence="2" id="KW-1185">Reference proteome</keyword>
<dbReference type="GeneTree" id="ENSGT01150000286916"/>
<reference evidence="1" key="1">
    <citation type="submission" date="2020-03" db="EMBL/GenBank/DDBJ databases">
        <title>Long-read based genome assembly of a Labrador retriever dog.</title>
        <authorList>
            <person name="Eory L."/>
            <person name="Zhang W."/>
            <person name="Schoenebeck J."/>
        </authorList>
    </citation>
    <scope>NUCLEOTIDE SEQUENCE [LARGE SCALE GENOMIC DNA]</scope>
    <source>
        <strain evidence="1">Labrador retriever</strain>
    </source>
</reference>
<sequence>MNRHFFKEDVQMASRHMERCSSSLIIREMQMKTTMRCYLTHSSEWLKSITEETIGVGEDAEKKEHSYTMGWGEMQASAATVENSLEFLQKVKNKTTLQSSNHTTWYFSKNTETLIQRDTCTPMFIAALFTIAKLWKQPKHPLIDEWERKWYIYIYIIHIHIYIYSTMKRTKSCHLQ</sequence>